<dbReference type="PROSITE" id="PS50404">
    <property type="entry name" value="GST_NTER"/>
    <property type="match status" value="1"/>
</dbReference>
<dbReference type="eggNOG" id="COG0625">
    <property type="taxonomic scope" value="Bacteria"/>
</dbReference>
<dbReference type="STRING" id="203124.Tery_0328"/>
<proteinExistence type="predicted"/>
<dbReference type="RefSeq" id="WP_011610198.1">
    <property type="nucleotide sequence ID" value="NC_008312.1"/>
</dbReference>
<dbReference type="SUPFAM" id="SSF52833">
    <property type="entry name" value="Thioredoxin-like"/>
    <property type="match status" value="1"/>
</dbReference>
<dbReference type="Gene3D" id="3.40.30.10">
    <property type="entry name" value="Glutaredoxin"/>
    <property type="match status" value="1"/>
</dbReference>
<dbReference type="InterPro" id="IPR004045">
    <property type="entry name" value="Glutathione_S-Trfase_N"/>
</dbReference>
<sequence>MVEVKLSGEQFLPDFLELNSFHHIPALVDDGFNIIESLAILDYI</sequence>
<dbReference type="KEGG" id="ter:Tery_0328"/>
<feature type="domain" description="GST N-terminal" evidence="1">
    <location>
        <begin position="1"/>
        <end position="44"/>
    </location>
</feature>
<dbReference type="AlphaFoldDB" id="Q119M2"/>
<evidence type="ECO:0000259" key="1">
    <source>
        <dbReference type="PROSITE" id="PS50404"/>
    </source>
</evidence>
<reference evidence="2" key="1">
    <citation type="submission" date="2006-06" db="EMBL/GenBank/DDBJ databases">
        <title>Complete sequence of Trichodesmium erythraeum IMS101.</title>
        <authorList>
            <consortium name="US DOE Joint Genome Institute"/>
            <person name="Copeland A."/>
            <person name="Lucas S."/>
            <person name="Lapidus A."/>
            <person name="Barry K."/>
            <person name="Detter J.C."/>
            <person name="Glavina del Rio T."/>
            <person name="Hammon N."/>
            <person name="Israni S."/>
            <person name="Dalin E."/>
            <person name="Tice H."/>
            <person name="Pitluck S."/>
            <person name="Kiss H."/>
            <person name="Munk A.C."/>
            <person name="Brettin T."/>
            <person name="Bruce D."/>
            <person name="Han C."/>
            <person name="Tapia R."/>
            <person name="Gilna P."/>
            <person name="Schmutz J."/>
            <person name="Larimer F."/>
            <person name="Land M."/>
            <person name="Hauser L."/>
            <person name="Kyrpides N."/>
            <person name="Kim E."/>
            <person name="Richardson P."/>
        </authorList>
    </citation>
    <scope>NUCLEOTIDE SEQUENCE [LARGE SCALE GENOMIC DNA]</scope>
    <source>
        <strain evidence="2">IMS101</strain>
    </source>
</reference>
<keyword evidence="2" id="KW-0808">Transferase</keyword>
<dbReference type="HOGENOM" id="CLU_3223476_0_0_3"/>
<dbReference type="InterPro" id="IPR036249">
    <property type="entry name" value="Thioredoxin-like_sf"/>
</dbReference>
<dbReference type="EMBL" id="CP000393">
    <property type="protein sequence ID" value="ABG49802.1"/>
    <property type="molecule type" value="Genomic_DNA"/>
</dbReference>
<evidence type="ECO:0000313" key="2">
    <source>
        <dbReference type="EMBL" id="ABG49802.1"/>
    </source>
</evidence>
<dbReference type="Pfam" id="PF02798">
    <property type="entry name" value="GST_N"/>
    <property type="match status" value="1"/>
</dbReference>
<protein>
    <submittedName>
        <fullName evidence="2">Glutathione S-transferase-like</fullName>
    </submittedName>
</protein>
<organism evidence="2">
    <name type="scientific">Trichodesmium erythraeum (strain IMS101)</name>
    <dbReference type="NCBI Taxonomy" id="203124"/>
    <lineage>
        <taxon>Bacteria</taxon>
        <taxon>Bacillati</taxon>
        <taxon>Cyanobacteriota</taxon>
        <taxon>Cyanophyceae</taxon>
        <taxon>Oscillatoriophycideae</taxon>
        <taxon>Oscillatoriales</taxon>
        <taxon>Microcoleaceae</taxon>
        <taxon>Trichodesmium</taxon>
    </lineage>
</organism>
<dbReference type="GO" id="GO:0016740">
    <property type="term" value="F:transferase activity"/>
    <property type="evidence" value="ECO:0007669"/>
    <property type="project" value="UniProtKB-KW"/>
</dbReference>
<accession>Q119M2</accession>
<gene>
    <name evidence="2" type="ordered locus">Tery_0328</name>
</gene>
<name>Q119M2_TRIEI</name>